<dbReference type="InterPro" id="IPR008313">
    <property type="entry name" value="GH125"/>
</dbReference>
<dbReference type="OrthoDB" id="7771656at2759"/>
<dbReference type="STRING" id="554065.E1Z2P5"/>
<evidence type="ECO:0000313" key="1">
    <source>
        <dbReference type="EMBL" id="EFN60034.1"/>
    </source>
</evidence>
<dbReference type="OMA" id="WFAWCNS"/>
<dbReference type="AlphaFoldDB" id="E1Z2P5"/>
<dbReference type="eggNOG" id="ENOG502QR7D">
    <property type="taxonomic scope" value="Eukaryota"/>
</dbReference>
<reference evidence="1 2" key="1">
    <citation type="journal article" date="2010" name="Plant Cell">
        <title>The Chlorella variabilis NC64A genome reveals adaptation to photosymbiosis, coevolution with viruses, and cryptic sex.</title>
        <authorList>
            <person name="Blanc G."/>
            <person name="Duncan G."/>
            <person name="Agarkova I."/>
            <person name="Borodovsky M."/>
            <person name="Gurnon J."/>
            <person name="Kuo A."/>
            <person name="Lindquist E."/>
            <person name="Lucas S."/>
            <person name="Pangilinan J."/>
            <person name="Polle J."/>
            <person name="Salamov A."/>
            <person name="Terry A."/>
            <person name="Yamada T."/>
            <person name="Dunigan D.D."/>
            <person name="Grigoriev I.V."/>
            <person name="Claverie J.M."/>
            <person name="Van Etten J.L."/>
        </authorList>
    </citation>
    <scope>NUCLEOTIDE SEQUENCE [LARGE SCALE GENOMIC DNA]</scope>
    <source>
        <strain evidence="1 2">NC64A</strain>
    </source>
</reference>
<dbReference type="SUPFAM" id="SSF48208">
    <property type="entry name" value="Six-hairpin glycosidases"/>
    <property type="match status" value="1"/>
</dbReference>
<dbReference type="PANTHER" id="PTHR31047:SF0">
    <property type="entry name" value="MEIOTICALLY UP-REGULATED GENE 157 PROTEIN"/>
    <property type="match status" value="1"/>
</dbReference>
<keyword evidence="2" id="KW-1185">Reference proteome</keyword>
<dbReference type="EMBL" id="GL433835">
    <property type="protein sequence ID" value="EFN60034.1"/>
    <property type="molecule type" value="Genomic_DNA"/>
</dbReference>
<gene>
    <name evidence="1" type="ORF">CHLNCDRAFT_49501</name>
</gene>
<protein>
    <submittedName>
        <fullName evidence="1">Uncharacterized protein</fullName>
    </submittedName>
</protein>
<dbReference type="InterPro" id="IPR008928">
    <property type="entry name" value="6-hairpin_glycosidase_sf"/>
</dbReference>
<dbReference type="Pfam" id="PF06824">
    <property type="entry name" value="Glyco_hydro_125"/>
    <property type="match status" value="1"/>
</dbReference>
<proteinExistence type="predicted"/>
<dbReference type="KEGG" id="cvr:CHLNCDRAFT_49501"/>
<dbReference type="Gene3D" id="1.50.10.10">
    <property type="match status" value="2"/>
</dbReference>
<accession>E1Z2P5</accession>
<dbReference type="InterPro" id="IPR012341">
    <property type="entry name" value="6hp_glycosidase-like_sf"/>
</dbReference>
<dbReference type="InParanoid" id="E1Z2P5"/>
<dbReference type="RefSeq" id="XP_005852136.1">
    <property type="nucleotide sequence ID" value="XM_005852074.1"/>
</dbReference>
<dbReference type="Proteomes" id="UP000008141">
    <property type="component" value="Unassembled WGS sequence"/>
</dbReference>
<evidence type="ECO:0000313" key="2">
    <source>
        <dbReference type="Proteomes" id="UP000008141"/>
    </source>
</evidence>
<sequence>MYHSLQVLWVEAGMGRGWLQHCGTRAGTGLVGRYRGTYSIRAASWLQTGWVSHETGIWTFVATGDLPLMWIRDSAVQISVLIPRMARQPQLRAVVEGAIRAQAFYIMQDPYANGYEPEWRHPESRHKGDRTAGRGGWVGVRNYELDSGAYYLNLLWNYFLTPGLYRPDALISEPSTYDAANLLVDVWVREQRHNASSPYRFHELSNGGLGPLVDFTGAPRGWGAAPEAGAGSARGRAASAGSMTWSGFRPSDDASQYGFPIPANMYAYAGLARALELNKQVWQMPEFEAKVTRLMAEIKSGIEKHGVVEVGGGERVYAYEVDGKGASLTDFDDPNVPSLISVPMLGFPYDKEVYAATRRRLLDSKTNSPQDQAQGLRTLLKLQCGDGLMHESVHVDNTRQCTRKWFEWANALLVVSVERLLGYDCDDAAQAYHRGYSQDREKKDGGSSDANIYAPFHAHLQYDGVYQSKVADWAGMGHVIPIEGT</sequence>
<name>E1Z2P5_CHLVA</name>
<organism evidence="2">
    <name type="scientific">Chlorella variabilis</name>
    <name type="common">Green alga</name>
    <dbReference type="NCBI Taxonomy" id="554065"/>
    <lineage>
        <taxon>Eukaryota</taxon>
        <taxon>Viridiplantae</taxon>
        <taxon>Chlorophyta</taxon>
        <taxon>core chlorophytes</taxon>
        <taxon>Trebouxiophyceae</taxon>
        <taxon>Chlorellales</taxon>
        <taxon>Chlorellaceae</taxon>
        <taxon>Chlorella clade</taxon>
        <taxon>Chlorella</taxon>
    </lineage>
</organism>
<dbReference type="GeneID" id="17359603"/>
<dbReference type="PANTHER" id="PTHR31047">
    <property type="entry name" value="MEIOTICALLY UP-REGULATED GENE 157 PROTEIN"/>
    <property type="match status" value="1"/>
</dbReference>
<dbReference type="GO" id="GO:0005975">
    <property type="term" value="P:carbohydrate metabolic process"/>
    <property type="evidence" value="ECO:0007669"/>
    <property type="project" value="InterPro"/>
</dbReference>
<dbReference type="SMART" id="SM01149">
    <property type="entry name" value="DUF1237"/>
    <property type="match status" value="1"/>
</dbReference>